<dbReference type="Proteomes" id="UP000286097">
    <property type="component" value="Unassembled WGS sequence"/>
</dbReference>
<reference evidence="3 4" key="1">
    <citation type="submission" date="2018-06" db="EMBL/GenBank/DDBJ databases">
        <title>Comparative genomics of downy mildews reveals potential adaptations to biotrophy.</title>
        <authorList>
            <person name="Fletcher K."/>
            <person name="Klosterman S.J."/>
            <person name="Derevnina L."/>
            <person name="Martin F."/>
            <person name="Koike S."/>
            <person name="Reyes Chin-Wo S."/>
            <person name="Mou B."/>
            <person name="Michelmore R."/>
        </authorList>
    </citation>
    <scope>NUCLEOTIDE SEQUENCE [LARGE SCALE GENOMIC DNA]</scope>
    <source>
        <strain evidence="2 4">R13</strain>
        <strain evidence="1 3">R14</strain>
    </source>
</reference>
<evidence type="ECO:0000313" key="4">
    <source>
        <dbReference type="Proteomes" id="UP000286097"/>
    </source>
</evidence>
<dbReference type="AlphaFoldDB" id="A0A3M6VJ67"/>
<comment type="caution">
    <text evidence="1">The sequence shown here is derived from an EMBL/GenBank/DDBJ whole genome shotgun (WGS) entry which is preliminary data.</text>
</comment>
<name>A0A3M6VJ67_9STRA</name>
<dbReference type="EMBL" id="QLLG01000204">
    <property type="protein sequence ID" value="RMX66407.1"/>
    <property type="molecule type" value="Genomic_DNA"/>
</dbReference>
<organism evidence="1 3">
    <name type="scientific">Peronospora effusa</name>
    <dbReference type="NCBI Taxonomy" id="542832"/>
    <lineage>
        <taxon>Eukaryota</taxon>
        <taxon>Sar</taxon>
        <taxon>Stramenopiles</taxon>
        <taxon>Oomycota</taxon>
        <taxon>Peronosporomycetes</taxon>
        <taxon>Peronosporales</taxon>
        <taxon>Peronosporaceae</taxon>
        <taxon>Peronospora</taxon>
    </lineage>
</organism>
<sequence length="122" mass="14034">METPKARQIHVLVVIPDHEQQLHAQIVHDSIRMREARIIDSRFRRLLNEKLAPFLHKKPKSISNATLGQSEIARLEKGKQIMHFAPVEYGEVFWSEEVQTQADAITNKAVLTHLLLLFSAAY</sequence>
<evidence type="ECO:0000313" key="2">
    <source>
        <dbReference type="EMBL" id="RQM18208.1"/>
    </source>
</evidence>
<dbReference type="Proteomes" id="UP000282087">
    <property type="component" value="Unassembled WGS sequence"/>
</dbReference>
<keyword evidence="3" id="KW-1185">Reference proteome</keyword>
<accession>A0A3M6VJ67</accession>
<dbReference type="EMBL" id="QKXF01000081">
    <property type="protein sequence ID" value="RQM18208.1"/>
    <property type="molecule type" value="Genomic_DNA"/>
</dbReference>
<proteinExistence type="predicted"/>
<evidence type="ECO:0000313" key="1">
    <source>
        <dbReference type="EMBL" id="RMX66407.1"/>
    </source>
</evidence>
<dbReference type="VEuPathDB" id="FungiDB:DD237_000118"/>
<gene>
    <name evidence="2" type="ORF">DD237_000118</name>
    <name evidence="1" type="ORF">DD238_002113</name>
</gene>
<evidence type="ECO:0000313" key="3">
    <source>
        <dbReference type="Proteomes" id="UP000282087"/>
    </source>
</evidence>
<protein>
    <submittedName>
        <fullName evidence="1">Uncharacterized protein</fullName>
    </submittedName>
</protein>